<dbReference type="PANTHER" id="PTHR30399">
    <property type="entry name" value="UNCHARACTERIZED PROTEIN YGJP"/>
    <property type="match status" value="1"/>
</dbReference>
<proteinExistence type="predicted"/>
<dbReference type="PANTHER" id="PTHR30399:SF1">
    <property type="entry name" value="UTP PYROPHOSPHATASE"/>
    <property type="match status" value="1"/>
</dbReference>
<dbReference type="OrthoDB" id="9811177at2"/>
<dbReference type="CDD" id="cd07344">
    <property type="entry name" value="M48_yhfN_like"/>
    <property type="match status" value="1"/>
</dbReference>
<comment type="caution">
    <text evidence="2">The sequence shown here is derived from an EMBL/GenBank/DDBJ whole genome shotgun (WGS) entry which is preliminary data.</text>
</comment>
<keyword evidence="3" id="KW-1185">Reference proteome</keyword>
<dbReference type="AlphaFoldDB" id="A0A2U2B6V4"/>
<evidence type="ECO:0000259" key="1">
    <source>
        <dbReference type="Pfam" id="PF01863"/>
    </source>
</evidence>
<dbReference type="Pfam" id="PF01863">
    <property type="entry name" value="YgjP-like"/>
    <property type="match status" value="1"/>
</dbReference>
<dbReference type="InterPro" id="IPR002725">
    <property type="entry name" value="YgjP-like_metallopeptidase"/>
</dbReference>
<accession>A0A2U2B6V4</accession>
<sequence length="224" mass="26931">MRFEYEVKYSKRKTLNITVERDRKIIVRAPENLSSEKIDQIVYKKRQWIKQKLGHAQKYPVIPEQKEFISGETLMYLGRNYQLLVVDEEFKGIEFNQRFRISRTNQTKANSLFRSWYFEQAKKKIKPLANQHANSLGVKYNECKVSEMKYRWASCTPNNNIIFNWRIIKAPMYVVNYLVAHELVHLIESNHTQKFWNILSIQVPNYEKAKNWLKKNGYLLEVDF</sequence>
<evidence type="ECO:0000313" key="3">
    <source>
        <dbReference type="Proteomes" id="UP000244956"/>
    </source>
</evidence>
<dbReference type="EMBL" id="QEWP01000011">
    <property type="protein sequence ID" value="PWD98785.1"/>
    <property type="molecule type" value="Genomic_DNA"/>
</dbReference>
<dbReference type="Gene3D" id="3.30.2010.10">
    <property type="entry name" value="Metalloproteases ('zincins'), catalytic domain"/>
    <property type="match status" value="1"/>
</dbReference>
<dbReference type="RefSeq" id="WP_109265047.1">
    <property type="nucleotide sequence ID" value="NZ_QEWP01000011.1"/>
</dbReference>
<name>A0A2U2B6V4_9BACT</name>
<dbReference type="Proteomes" id="UP000244956">
    <property type="component" value="Unassembled WGS sequence"/>
</dbReference>
<reference evidence="2 3" key="1">
    <citation type="submission" date="2018-05" db="EMBL/GenBank/DDBJ databases">
        <title>Marinilabilia rubrum sp. nov., isolated from saltern sediment.</title>
        <authorList>
            <person name="Zhang R."/>
        </authorList>
    </citation>
    <scope>NUCLEOTIDE SEQUENCE [LARGE SCALE GENOMIC DNA]</scope>
    <source>
        <strain evidence="2 3">WTE16</strain>
    </source>
</reference>
<organism evidence="2 3">
    <name type="scientific">Marinilabilia rubra</name>
    <dbReference type="NCBI Taxonomy" id="2162893"/>
    <lineage>
        <taxon>Bacteria</taxon>
        <taxon>Pseudomonadati</taxon>
        <taxon>Bacteroidota</taxon>
        <taxon>Bacteroidia</taxon>
        <taxon>Marinilabiliales</taxon>
        <taxon>Marinilabiliaceae</taxon>
        <taxon>Marinilabilia</taxon>
    </lineage>
</organism>
<gene>
    <name evidence="2" type="ORF">DDZ16_13685</name>
</gene>
<dbReference type="InterPro" id="IPR053136">
    <property type="entry name" value="UTP_pyrophosphatase-like"/>
</dbReference>
<evidence type="ECO:0000313" key="2">
    <source>
        <dbReference type="EMBL" id="PWD98785.1"/>
    </source>
</evidence>
<feature type="domain" description="YgjP-like metallopeptidase" evidence="1">
    <location>
        <begin position="13"/>
        <end position="216"/>
    </location>
</feature>
<protein>
    <submittedName>
        <fullName evidence="2">M48 family peptidase</fullName>
    </submittedName>
</protein>